<evidence type="ECO:0000256" key="3">
    <source>
        <dbReference type="ARBA" id="ARBA00023027"/>
    </source>
</evidence>
<dbReference type="FunFam" id="3.40.605.10:FF:000004">
    <property type="entry name" value="Aldehyde dehydrogenase"/>
    <property type="match status" value="1"/>
</dbReference>
<feature type="active site" evidence="5">
    <location>
        <position position="244"/>
    </location>
</feature>
<dbReference type="InterPro" id="IPR016160">
    <property type="entry name" value="Ald_DH_CS_CYS"/>
</dbReference>
<dbReference type="AlphaFoldDB" id="A0A9P0BIU3"/>
<feature type="domain" description="Aldehyde dehydrogenase" evidence="8">
    <location>
        <begin position="3"/>
        <end position="425"/>
    </location>
</feature>
<dbReference type="Gene3D" id="3.40.309.10">
    <property type="entry name" value="Aldehyde Dehydrogenase, Chain A, domain 2"/>
    <property type="match status" value="1"/>
</dbReference>
<dbReference type="InterPro" id="IPR016162">
    <property type="entry name" value="Ald_DH_N"/>
</dbReference>
<dbReference type="GO" id="GO:0004029">
    <property type="term" value="F:aldehyde dehydrogenase (NAD+) activity"/>
    <property type="evidence" value="ECO:0007669"/>
    <property type="project" value="TreeGrafter"/>
</dbReference>
<dbReference type="PANTHER" id="PTHR43570:SF16">
    <property type="entry name" value="ALDEHYDE DEHYDROGENASE TYPE III, ISOFORM Q"/>
    <property type="match status" value="1"/>
</dbReference>
<evidence type="ECO:0000259" key="8">
    <source>
        <dbReference type="Pfam" id="PF00171"/>
    </source>
</evidence>
<evidence type="ECO:0000313" key="10">
    <source>
        <dbReference type="Proteomes" id="UP001154078"/>
    </source>
</evidence>
<keyword evidence="7" id="KW-0472">Membrane</keyword>
<evidence type="ECO:0000313" key="9">
    <source>
        <dbReference type="EMBL" id="CAH0564123.1"/>
    </source>
</evidence>
<dbReference type="PROSITE" id="PS00070">
    <property type="entry name" value="ALDEHYDE_DEHYDR_CYS"/>
    <property type="match status" value="1"/>
</dbReference>
<name>A0A9P0BIU3_BRAAE</name>
<dbReference type="PANTHER" id="PTHR43570">
    <property type="entry name" value="ALDEHYDE DEHYDROGENASE"/>
    <property type="match status" value="1"/>
</dbReference>
<keyword evidence="7" id="KW-0812">Transmembrane</keyword>
<organism evidence="9 10">
    <name type="scientific">Brassicogethes aeneus</name>
    <name type="common">Rape pollen beetle</name>
    <name type="synonym">Meligethes aeneus</name>
    <dbReference type="NCBI Taxonomy" id="1431903"/>
    <lineage>
        <taxon>Eukaryota</taxon>
        <taxon>Metazoa</taxon>
        <taxon>Ecdysozoa</taxon>
        <taxon>Arthropoda</taxon>
        <taxon>Hexapoda</taxon>
        <taxon>Insecta</taxon>
        <taxon>Pterygota</taxon>
        <taxon>Neoptera</taxon>
        <taxon>Endopterygota</taxon>
        <taxon>Coleoptera</taxon>
        <taxon>Polyphaga</taxon>
        <taxon>Cucujiformia</taxon>
        <taxon>Nitidulidae</taxon>
        <taxon>Meligethinae</taxon>
        <taxon>Brassicogethes</taxon>
    </lineage>
</organism>
<dbReference type="Pfam" id="PF00171">
    <property type="entry name" value="Aldedh"/>
    <property type="match status" value="1"/>
</dbReference>
<keyword evidence="6" id="KW-0175">Coiled coil</keyword>
<evidence type="ECO:0000256" key="7">
    <source>
        <dbReference type="SAM" id="Phobius"/>
    </source>
</evidence>
<sequence length="500" mass="55721">MKSAQELVASARNAFNNGKTKSREFREKQLQNLLRLVEENELEIMEVLADDLKKPKAEACLAEIAYLKNDVKGYLYSLKELMEPEYVEKPLPNVMDTVLIHPEPYGVCLIIGAWNYPIQLTLSPLTAAIAAGNCAVVKPSEVAPASAKLISKLLPKYLDNECYHVYNGGVAETTELLKQKFDYIFYTGSPEVGKIVYQAASKNLTPVTLELGGKCPVYLDDTVDVESAAARIVWGKFMNAGQTCIAPDYLICTKDVETKFVEAAKKKIKQYYGENVKKSPDYCRIINNNHAQRILKLIEGQNIAVGGDHDMSERYIEPTIITNAKPTDPIMQNEIFGPVLPIHTVKNAQEALQFVNSREKPLALYCFSNDKQIIDLFLNNTSSGNFLANDVVMHFSCETIPFGGVGNSGIGSYHGKFGFYTFSHKKGSMLRSINKMGEMMQGMRYPPYTENKLQTILTAIKKRPPIPGVKYLKSGIIFALGFMVAVGTNWLLLSKDKRGH</sequence>
<dbReference type="SUPFAM" id="SSF53720">
    <property type="entry name" value="ALDH-like"/>
    <property type="match status" value="1"/>
</dbReference>
<dbReference type="Gene3D" id="3.40.605.10">
    <property type="entry name" value="Aldehyde Dehydrogenase, Chain A, domain 1"/>
    <property type="match status" value="1"/>
</dbReference>
<feature type="coiled-coil region" evidence="6">
    <location>
        <begin position="23"/>
        <end position="50"/>
    </location>
</feature>
<dbReference type="GO" id="GO:0006081">
    <property type="term" value="P:aldehyde metabolic process"/>
    <property type="evidence" value="ECO:0007669"/>
    <property type="project" value="InterPro"/>
</dbReference>
<evidence type="ECO:0000256" key="4">
    <source>
        <dbReference type="PIRNR" id="PIRNR036492"/>
    </source>
</evidence>
<dbReference type="InterPro" id="IPR016161">
    <property type="entry name" value="Ald_DH/histidinol_DH"/>
</dbReference>
<keyword evidence="3" id="KW-0520">NAD</keyword>
<dbReference type="OrthoDB" id="440325at2759"/>
<gene>
    <name evidence="9" type="ORF">MELIAE_LOCUS12745</name>
</gene>
<dbReference type="InterPro" id="IPR012394">
    <property type="entry name" value="Aldehyde_DH_NAD(P)"/>
</dbReference>
<feature type="active site" evidence="5">
    <location>
        <position position="210"/>
    </location>
</feature>
<dbReference type="InterPro" id="IPR016163">
    <property type="entry name" value="Ald_DH_C"/>
</dbReference>
<evidence type="ECO:0000256" key="1">
    <source>
        <dbReference type="ARBA" id="ARBA00009986"/>
    </source>
</evidence>
<evidence type="ECO:0000256" key="2">
    <source>
        <dbReference type="ARBA" id="ARBA00023002"/>
    </source>
</evidence>
<keyword evidence="2 4" id="KW-0560">Oxidoreductase</keyword>
<dbReference type="FunFam" id="3.40.309.10:FF:000003">
    <property type="entry name" value="Aldehyde dehydrogenase"/>
    <property type="match status" value="1"/>
</dbReference>
<keyword evidence="7" id="KW-1133">Transmembrane helix</keyword>
<dbReference type="GO" id="GO:0005737">
    <property type="term" value="C:cytoplasm"/>
    <property type="evidence" value="ECO:0007669"/>
    <property type="project" value="TreeGrafter"/>
</dbReference>
<dbReference type="Proteomes" id="UP001154078">
    <property type="component" value="Chromosome 9"/>
</dbReference>
<protein>
    <recommendedName>
        <fullName evidence="4">Aldehyde dehydrogenase</fullName>
    </recommendedName>
</protein>
<dbReference type="InterPro" id="IPR015590">
    <property type="entry name" value="Aldehyde_DH_dom"/>
</dbReference>
<keyword evidence="10" id="KW-1185">Reference proteome</keyword>
<dbReference type="EMBL" id="OV121140">
    <property type="protein sequence ID" value="CAH0564123.1"/>
    <property type="molecule type" value="Genomic_DNA"/>
</dbReference>
<accession>A0A9P0BIU3</accession>
<proteinExistence type="inferred from homology"/>
<feature type="transmembrane region" description="Helical" evidence="7">
    <location>
        <begin position="471"/>
        <end position="493"/>
    </location>
</feature>
<evidence type="ECO:0000256" key="5">
    <source>
        <dbReference type="PIRSR" id="PIRSR036492-1"/>
    </source>
</evidence>
<comment type="similarity">
    <text evidence="1 4">Belongs to the aldehyde dehydrogenase family.</text>
</comment>
<reference evidence="9" key="1">
    <citation type="submission" date="2021-12" db="EMBL/GenBank/DDBJ databases">
        <authorList>
            <person name="King R."/>
        </authorList>
    </citation>
    <scope>NUCLEOTIDE SEQUENCE</scope>
</reference>
<evidence type="ECO:0000256" key="6">
    <source>
        <dbReference type="SAM" id="Coils"/>
    </source>
</evidence>
<dbReference type="PIRSF" id="PIRSF036492">
    <property type="entry name" value="ALDH"/>
    <property type="match status" value="1"/>
</dbReference>